<dbReference type="Gene3D" id="3.90.550.10">
    <property type="entry name" value="Spore Coat Polysaccharide Biosynthesis Protein SpsA, Chain A"/>
    <property type="match status" value="1"/>
</dbReference>
<dbReference type="KEGG" id="ain:Acin_1001"/>
<dbReference type="GeneID" id="92878758"/>
<feature type="domain" description="Glycosyltransferase 2-like" evidence="2">
    <location>
        <begin position="6"/>
        <end position="109"/>
    </location>
</feature>
<dbReference type="InterPro" id="IPR029044">
    <property type="entry name" value="Nucleotide-diphossugar_trans"/>
</dbReference>
<dbReference type="HOGENOM" id="CLU_025996_2_1_9"/>
<dbReference type="EMBL" id="CP003058">
    <property type="protein sequence ID" value="AEQ22229.1"/>
    <property type="molecule type" value="Genomic_DNA"/>
</dbReference>
<dbReference type="AlphaFoldDB" id="G4Q6T0"/>
<evidence type="ECO:0000256" key="1">
    <source>
        <dbReference type="ARBA" id="ARBA00006739"/>
    </source>
</evidence>
<dbReference type="STRING" id="568816.Acin_1001"/>
<proteinExistence type="inferred from homology"/>
<dbReference type="PANTHER" id="PTHR43685:SF11">
    <property type="entry name" value="GLYCOSYLTRANSFERASE TAGX-RELATED"/>
    <property type="match status" value="1"/>
</dbReference>
<dbReference type="InterPro" id="IPR050834">
    <property type="entry name" value="Glycosyltransf_2"/>
</dbReference>
<comment type="similarity">
    <text evidence="1">Belongs to the glycosyltransferase 2 family.</text>
</comment>
<keyword evidence="3" id="KW-0808">Transferase</keyword>
<dbReference type="PATRIC" id="fig|568816.4.peg.963"/>
<evidence type="ECO:0000313" key="3">
    <source>
        <dbReference type="EMBL" id="AEQ22229.1"/>
    </source>
</evidence>
<dbReference type="Pfam" id="PF00535">
    <property type="entry name" value="Glycos_transf_2"/>
    <property type="match status" value="1"/>
</dbReference>
<gene>
    <name evidence="3" type="ordered locus">Acin_1001</name>
</gene>
<dbReference type="GO" id="GO:0016740">
    <property type="term" value="F:transferase activity"/>
    <property type="evidence" value="ECO:0007669"/>
    <property type="project" value="UniProtKB-KW"/>
</dbReference>
<dbReference type="eggNOG" id="COG0463">
    <property type="taxonomic scope" value="Bacteria"/>
</dbReference>
<dbReference type="InParanoid" id="G4Q6T0"/>
<evidence type="ECO:0000259" key="2">
    <source>
        <dbReference type="Pfam" id="PF00535"/>
    </source>
</evidence>
<dbReference type="InterPro" id="IPR001173">
    <property type="entry name" value="Glyco_trans_2-like"/>
</dbReference>
<organism evidence="3 4">
    <name type="scientific">Acidaminococcus intestini (strain RyC-MR95)</name>
    <dbReference type="NCBI Taxonomy" id="568816"/>
    <lineage>
        <taxon>Bacteria</taxon>
        <taxon>Bacillati</taxon>
        <taxon>Bacillota</taxon>
        <taxon>Negativicutes</taxon>
        <taxon>Acidaminococcales</taxon>
        <taxon>Acidaminococcaceae</taxon>
        <taxon>Acidaminococcus</taxon>
    </lineage>
</organism>
<dbReference type="SUPFAM" id="SSF53448">
    <property type="entry name" value="Nucleotide-diphospho-sugar transferases"/>
    <property type="match status" value="1"/>
</dbReference>
<dbReference type="RefSeq" id="WP_009015905.1">
    <property type="nucleotide sequence ID" value="NC_016077.1"/>
</dbReference>
<evidence type="ECO:0000313" key="4">
    <source>
        <dbReference type="Proteomes" id="UP000007093"/>
    </source>
</evidence>
<keyword evidence="4" id="KW-1185">Reference proteome</keyword>
<dbReference type="PANTHER" id="PTHR43685">
    <property type="entry name" value="GLYCOSYLTRANSFERASE"/>
    <property type="match status" value="1"/>
</dbReference>
<dbReference type="FunCoup" id="G4Q6T0">
    <property type="interactions" value="11"/>
</dbReference>
<sequence>MDSLIVLLSSYNGAAYIEKQIESLLNQTLAPNMRIIVRDDGSTDHTTLPILRQYQSNGKIELWERENIGVVKSFFDLLLHAPDADYYAFCDQDDYWLPPKMEMAVHKLSCIKEPALYCSKKIIVDQTLKKLPRKDNTPLFGTLDVLMKGNIASGCTMVFNQELRNLCRKFIPDENEYQYLYHDTWLFTLAKFTGTIVYDSNSYILYRQHGKNVVGAMAWGMDLFIQRIKTFDWTFKKYRNRMKATYYAKILAQYFLPDIRPELKNTVIAVSHARNSFGSRLTLFFAGGFTHTPFYEYVIYKAYILLGWL</sequence>
<accession>G4Q6T0</accession>
<protein>
    <submittedName>
        <fullName evidence="3">Glycosyl transferase</fullName>
    </submittedName>
</protein>
<name>G4Q6T0_ACIIR</name>
<reference evidence="3 4" key="1">
    <citation type="journal article" date="2011" name="J. Bacteriol.">
        <title>Complete genome sequence of Acidaminococcus intestini RYC-MR95, a Gram-negative bacterium from the phylum Firmicutes.</title>
        <authorList>
            <person name="D'Auria G."/>
            <person name="Galan J.C."/>
            <person name="Rodriguez-Alcayna M."/>
            <person name="Moya A."/>
            <person name="Baquero F."/>
            <person name="Latorre A."/>
        </authorList>
    </citation>
    <scope>NUCLEOTIDE SEQUENCE [LARGE SCALE GENOMIC DNA]</scope>
    <source>
        <strain evidence="3 4">RyC-MR95</strain>
    </source>
</reference>
<dbReference type="Proteomes" id="UP000007093">
    <property type="component" value="Chromosome"/>
</dbReference>